<evidence type="ECO:0000313" key="2">
    <source>
        <dbReference type="EMBL" id="EJX11256.1"/>
    </source>
</evidence>
<proteinExistence type="predicted"/>
<gene>
    <name evidence="2" type="ORF">EVA_00005</name>
</gene>
<name>J9DE05_9ZZZZ</name>
<dbReference type="AlphaFoldDB" id="J9DE05"/>
<comment type="caution">
    <text evidence="2">The sequence shown here is derived from an EMBL/GenBank/DDBJ whole genome shotgun (WGS) entry which is preliminary data.</text>
</comment>
<feature type="region of interest" description="Disordered" evidence="1">
    <location>
        <begin position="1"/>
        <end position="21"/>
    </location>
</feature>
<accession>J9DE05</accession>
<organism evidence="2">
    <name type="scientific">gut metagenome</name>
    <dbReference type="NCBI Taxonomy" id="749906"/>
    <lineage>
        <taxon>unclassified sequences</taxon>
        <taxon>metagenomes</taxon>
        <taxon>organismal metagenomes</taxon>
    </lineage>
</organism>
<protein>
    <submittedName>
        <fullName evidence="2">Uncharacterized protein</fullName>
    </submittedName>
</protein>
<reference evidence="2" key="1">
    <citation type="journal article" date="2012" name="PLoS ONE">
        <title>Gene sets for utilization of primary and secondary nutrition supplies in the distal gut of endangered iberian lynx.</title>
        <authorList>
            <person name="Alcaide M."/>
            <person name="Messina E."/>
            <person name="Richter M."/>
            <person name="Bargiela R."/>
            <person name="Peplies J."/>
            <person name="Huws S.A."/>
            <person name="Newbold C.J."/>
            <person name="Golyshin P.N."/>
            <person name="Simon M.A."/>
            <person name="Lopez G."/>
            <person name="Yakimov M.M."/>
            <person name="Ferrer M."/>
        </authorList>
    </citation>
    <scope>NUCLEOTIDE SEQUENCE</scope>
</reference>
<evidence type="ECO:0000256" key="1">
    <source>
        <dbReference type="SAM" id="MobiDB-lite"/>
    </source>
</evidence>
<sequence length="45" mass="5220">MEGIAFPHDKDTTACRRPKGRRAMRCDRDGITEDKSGLDGRRRTW</sequence>
<dbReference type="EMBL" id="AMCI01000001">
    <property type="protein sequence ID" value="EJX11256.1"/>
    <property type="molecule type" value="Genomic_DNA"/>
</dbReference>